<organism evidence="1 2">
    <name type="scientific">Steccherinum ochraceum</name>
    <dbReference type="NCBI Taxonomy" id="92696"/>
    <lineage>
        <taxon>Eukaryota</taxon>
        <taxon>Fungi</taxon>
        <taxon>Dikarya</taxon>
        <taxon>Basidiomycota</taxon>
        <taxon>Agaricomycotina</taxon>
        <taxon>Agaricomycetes</taxon>
        <taxon>Polyporales</taxon>
        <taxon>Steccherinaceae</taxon>
        <taxon>Steccherinum</taxon>
    </lineage>
</organism>
<evidence type="ECO:0000313" key="1">
    <source>
        <dbReference type="EMBL" id="TCD65963.1"/>
    </source>
</evidence>
<gene>
    <name evidence="1" type="ORF">EIP91_001955</name>
</gene>
<name>A0A4R0RGR7_9APHY</name>
<evidence type="ECO:0008006" key="3">
    <source>
        <dbReference type="Google" id="ProtNLM"/>
    </source>
</evidence>
<proteinExistence type="predicted"/>
<accession>A0A4R0RGR7</accession>
<reference evidence="1 2" key="1">
    <citation type="submission" date="2018-11" db="EMBL/GenBank/DDBJ databases">
        <title>Genome assembly of Steccherinum ochraceum LE-BIN_3174, the white-rot fungus of the Steccherinaceae family (The Residual Polyporoid clade, Polyporales, Basidiomycota).</title>
        <authorList>
            <person name="Fedorova T.V."/>
            <person name="Glazunova O.A."/>
            <person name="Landesman E.O."/>
            <person name="Moiseenko K.V."/>
            <person name="Psurtseva N.V."/>
            <person name="Savinova O.S."/>
            <person name="Shakhova N.V."/>
            <person name="Tyazhelova T.V."/>
            <person name="Vasina D.V."/>
        </authorList>
    </citation>
    <scope>NUCLEOTIDE SEQUENCE [LARGE SCALE GENOMIC DNA]</scope>
    <source>
        <strain evidence="1 2">LE-BIN_3174</strain>
    </source>
</reference>
<dbReference type="EMBL" id="RWJN01000155">
    <property type="protein sequence ID" value="TCD65963.1"/>
    <property type="molecule type" value="Genomic_DNA"/>
</dbReference>
<comment type="caution">
    <text evidence="1">The sequence shown here is derived from an EMBL/GenBank/DDBJ whole genome shotgun (WGS) entry which is preliminary data.</text>
</comment>
<protein>
    <recommendedName>
        <fullName evidence="3">F-box domain-containing protein</fullName>
    </recommendedName>
</protein>
<evidence type="ECO:0000313" key="2">
    <source>
        <dbReference type="Proteomes" id="UP000292702"/>
    </source>
</evidence>
<dbReference type="AlphaFoldDB" id="A0A4R0RGR7"/>
<dbReference type="OrthoDB" id="2745898at2759"/>
<keyword evidence="2" id="KW-1185">Reference proteome</keyword>
<sequence>MSKLIRLRRQSDAPTRMQECTTVARSSAYRVRIEAKLPAELMDMVISHYCYDKDFLLNCSLISSHWTPHAQRYLFHRVRIAVPRTGFPASPPSLDAFASFFTTHHHISLFITTLRLDSDRWCVRELAICLEGDCSFVSLMRSLRCMKHLILDGLSIEPPPHLPRERTPHVYRFWLPTLTLRRVEAKHGAAERLFQVLQAKDTLNLHYCEIMSLASSAPRKFWTQVLRVKSDLDVFPDFGAEASFPKLRALEFEITGMASEDIVFNVSRDDEISVEVHSNTLAEDNADEECSMSSSRYHTRMNAFLRNHGARLEHLSLDLCSLEPERDIGVTDESWLIYHLDSCCLSLSSLHLGFRVDVHSMSSLQPSSLPEFLDTFTMIQRILSSAPKSLSSVVLALEFGLRTNAFEVSEHFTGDVSAWAYDSVWAELAKTLVDFPQLWHVRLVNNLSRESTLLIVNAPYDNQDRLASGIQASLEARFSQLGRTVVVSFE</sequence>
<dbReference type="Proteomes" id="UP000292702">
    <property type="component" value="Unassembled WGS sequence"/>
</dbReference>